<dbReference type="Gene3D" id="2.30.30.240">
    <property type="entry name" value="PRC-barrel domain"/>
    <property type="match status" value="1"/>
</dbReference>
<dbReference type="GO" id="GO:0042274">
    <property type="term" value="P:ribosomal small subunit biogenesis"/>
    <property type="evidence" value="ECO:0007669"/>
    <property type="project" value="UniProtKB-UniRule"/>
</dbReference>
<dbReference type="HAMAP" id="MF_00014">
    <property type="entry name" value="Ribosome_mat_RimM"/>
    <property type="match status" value="1"/>
</dbReference>
<keyword evidence="9" id="KW-1185">Reference proteome</keyword>
<reference evidence="8 9" key="1">
    <citation type="submission" date="2019-11" db="EMBL/GenBank/DDBJ databases">
        <title>The genome sequence of Methylocystis heyeri.</title>
        <authorList>
            <person name="Oshkin I.Y."/>
            <person name="Miroshnikov K."/>
            <person name="Dedysh S.N."/>
        </authorList>
    </citation>
    <scope>NUCLEOTIDE SEQUENCE [LARGE SCALE GENOMIC DNA]</scope>
    <source>
        <strain evidence="8 9">H2</strain>
    </source>
</reference>
<keyword evidence="3 5" id="KW-0698">rRNA processing</keyword>
<dbReference type="InterPro" id="IPR011961">
    <property type="entry name" value="RimM"/>
</dbReference>
<dbReference type="Pfam" id="PF24986">
    <property type="entry name" value="PRC_RimM"/>
    <property type="match status" value="1"/>
</dbReference>
<name>A0A6B8KLV4_9HYPH</name>
<accession>A0A6B8KLV4</accession>
<dbReference type="GO" id="GO:0005840">
    <property type="term" value="C:ribosome"/>
    <property type="evidence" value="ECO:0007669"/>
    <property type="project" value="InterPro"/>
</dbReference>
<evidence type="ECO:0000313" key="9">
    <source>
        <dbReference type="Proteomes" id="UP000309061"/>
    </source>
</evidence>
<dbReference type="InterPro" id="IPR056792">
    <property type="entry name" value="PRC_RimM"/>
</dbReference>
<proteinExistence type="inferred from homology"/>
<dbReference type="InterPro" id="IPR002676">
    <property type="entry name" value="RimM_N"/>
</dbReference>
<feature type="domain" description="RimM N-terminal" evidence="6">
    <location>
        <begin position="4"/>
        <end position="83"/>
    </location>
</feature>
<gene>
    <name evidence="5 8" type="primary">rimM</name>
    <name evidence="8" type="ORF">H2LOC_013245</name>
</gene>
<dbReference type="OrthoDB" id="9788191at2"/>
<protein>
    <recommendedName>
        <fullName evidence="5">Ribosome maturation factor RimM</fullName>
    </recommendedName>
</protein>
<comment type="subunit">
    <text evidence="5">Binds ribosomal protein uS19.</text>
</comment>
<keyword evidence="4 5" id="KW-0143">Chaperone</keyword>
<dbReference type="InterPro" id="IPR011033">
    <property type="entry name" value="PRC_barrel-like_sf"/>
</dbReference>
<dbReference type="InterPro" id="IPR009000">
    <property type="entry name" value="Transl_B-barrel_sf"/>
</dbReference>
<dbReference type="PANTHER" id="PTHR33692:SF1">
    <property type="entry name" value="RIBOSOME MATURATION FACTOR RIMM"/>
    <property type="match status" value="1"/>
</dbReference>
<dbReference type="SUPFAM" id="SSF50346">
    <property type="entry name" value="PRC-barrel domain"/>
    <property type="match status" value="1"/>
</dbReference>
<organism evidence="8 9">
    <name type="scientific">Methylocystis heyeri</name>
    <dbReference type="NCBI Taxonomy" id="391905"/>
    <lineage>
        <taxon>Bacteria</taxon>
        <taxon>Pseudomonadati</taxon>
        <taxon>Pseudomonadota</taxon>
        <taxon>Alphaproteobacteria</taxon>
        <taxon>Hyphomicrobiales</taxon>
        <taxon>Methylocystaceae</taxon>
        <taxon>Methylocystis</taxon>
    </lineage>
</organism>
<dbReference type="KEGG" id="mhey:H2LOC_013245"/>
<evidence type="ECO:0000259" key="7">
    <source>
        <dbReference type="Pfam" id="PF24986"/>
    </source>
</evidence>
<feature type="domain" description="Ribosome maturation factor RimM PRC barrel" evidence="7">
    <location>
        <begin position="96"/>
        <end position="164"/>
    </location>
</feature>
<dbReference type="GO" id="GO:0005737">
    <property type="term" value="C:cytoplasm"/>
    <property type="evidence" value="ECO:0007669"/>
    <property type="project" value="UniProtKB-SubCell"/>
</dbReference>
<keyword evidence="1 5" id="KW-0963">Cytoplasm</keyword>
<dbReference type="PANTHER" id="PTHR33692">
    <property type="entry name" value="RIBOSOME MATURATION FACTOR RIMM"/>
    <property type="match status" value="1"/>
</dbReference>
<sequence length="173" mass="18582">MVLLGRFGAPHGVRGEIRLQSFTADPLSIASYGPLFDKSGRQRFVLANVRPQGKDMLVARVEGVNDRNGAEQLSRLELFAPRSSLPPPDEDEFYLVDLEGLRAETGEGLLLGQVLGVRNFGAGDILEIAPPVGGETLLFPFTRAVVPVVDIAGGRVIVAPPEEIEEEGPEPAK</sequence>
<comment type="function">
    <text evidence="5">An accessory protein needed during the final step in the assembly of 30S ribosomal subunit, possibly for assembly of the head region. Essential for efficient processing of 16S rRNA. May be needed both before and after RbfA during the maturation of 16S rRNA. It has affinity for free ribosomal 30S subunits but not for 70S ribosomes.</text>
</comment>
<dbReference type="Proteomes" id="UP000309061">
    <property type="component" value="Chromosome"/>
</dbReference>
<evidence type="ECO:0000256" key="1">
    <source>
        <dbReference type="ARBA" id="ARBA00022490"/>
    </source>
</evidence>
<dbReference type="NCBIfam" id="TIGR02273">
    <property type="entry name" value="16S_RimM"/>
    <property type="match status" value="1"/>
</dbReference>
<dbReference type="Pfam" id="PF01782">
    <property type="entry name" value="RimM"/>
    <property type="match status" value="1"/>
</dbReference>
<dbReference type="SUPFAM" id="SSF50447">
    <property type="entry name" value="Translation proteins"/>
    <property type="match status" value="1"/>
</dbReference>
<dbReference type="AlphaFoldDB" id="A0A6B8KLV4"/>
<evidence type="ECO:0000313" key="8">
    <source>
        <dbReference type="EMBL" id="QGM48075.1"/>
    </source>
</evidence>
<dbReference type="EMBL" id="CP046052">
    <property type="protein sequence ID" value="QGM48075.1"/>
    <property type="molecule type" value="Genomic_DNA"/>
</dbReference>
<evidence type="ECO:0000259" key="6">
    <source>
        <dbReference type="Pfam" id="PF01782"/>
    </source>
</evidence>
<comment type="domain">
    <text evidence="5">The PRC barrel domain binds ribosomal protein uS19.</text>
</comment>
<dbReference type="GO" id="GO:0006364">
    <property type="term" value="P:rRNA processing"/>
    <property type="evidence" value="ECO:0007669"/>
    <property type="project" value="UniProtKB-UniRule"/>
</dbReference>
<keyword evidence="2 5" id="KW-0690">Ribosome biogenesis</keyword>
<comment type="subcellular location">
    <subcellularLocation>
        <location evidence="5">Cytoplasm</location>
    </subcellularLocation>
</comment>
<comment type="similarity">
    <text evidence="5">Belongs to the RimM family.</text>
</comment>
<dbReference type="GO" id="GO:0043022">
    <property type="term" value="F:ribosome binding"/>
    <property type="evidence" value="ECO:0007669"/>
    <property type="project" value="InterPro"/>
</dbReference>
<evidence type="ECO:0000256" key="5">
    <source>
        <dbReference type="HAMAP-Rule" id="MF_00014"/>
    </source>
</evidence>
<dbReference type="Gene3D" id="2.40.30.60">
    <property type="entry name" value="RimM"/>
    <property type="match status" value="1"/>
</dbReference>
<dbReference type="InterPro" id="IPR036976">
    <property type="entry name" value="RimM_N_sf"/>
</dbReference>
<evidence type="ECO:0000256" key="3">
    <source>
        <dbReference type="ARBA" id="ARBA00022552"/>
    </source>
</evidence>
<evidence type="ECO:0000256" key="2">
    <source>
        <dbReference type="ARBA" id="ARBA00022517"/>
    </source>
</evidence>
<evidence type="ECO:0000256" key="4">
    <source>
        <dbReference type="ARBA" id="ARBA00023186"/>
    </source>
</evidence>